<protein>
    <submittedName>
        <fullName evidence="1">Uncharacterized protein</fullName>
    </submittedName>
</protein>
<sequence>MTNLQPSLMLAPSRSVSEIGEEEIKPCCRSHPYCRRHQLPVINRSRRRRRTMATSEWGKQRRKINEKEELKFVEMKCCCGGWAVVEEDKSEKDRSMVLLADGGELRMRLEENEGLDSSFEGI</sequence>
<dbReference type="EMBL" id="CAMAPF010000972">
    <property type="protein sequence ID" value="CAH9132592.1"/>
    <property type="molecule type" value="Genomic_DNA"/>
</dbReference>
<name>A0AAV0DFC6_9ASTE</name>
<gene>
    <name evidence="1" type="ORF">CEPIT_LOCUS14489</name>
    <name evidence="2" type="ORF">CEPIT_LOCUS32302</name>
</gene>
<keyword evidence="3" id="KW-1185">Reference proteome</keyword>
<comment type="caution">
    <text evidence="1">The sequence shown here is derived from an EMBL/GenBank/DDBJ whole genome shotgun (WGS) entry which is preliminary data.</text>
</comment>
<dbReference type="EMBL" id="CAMAPF010000100">
    <property type="protein sequence ID" value="CAH9098607.1"/>
    <property type="molecule type" value="Genomic_DNA"/>
</dbReference>
<proteinExistence type="predicted"/>
<evidence type="ECO:0000313" key="2">
    <source>
        <dbReference type="EMBL" id="CAH9132592.1"/>
    </source>
</evidence>
<evidence type="ECO:0000313" key="1">
    <source>
        <dbReference type="EMBL" id="CAH9098607.1"/>
    </source>
</evidence>
<dbReference type="Proteomes" id="UP001152523">
    <property type="component" value="Unassembled WGS sequence"/>
</dbReference>
<reference evidence="1" key="1">
    <citation type="submission" date="2022-07" db="EMBL/GenBank/DDBJ databases">
        <authorList>
            <person name="Macas J."/>
            <person name="Novak P."/>
            <person name="Neumann P."/>
        </authorList>
    </citation>
    <scope>NUCLEOTIDE SEQUENCE</scope>
</reference>
<dbReference type="AlphaFoldDB" id="A0AAV0DFC6"/>
<organism evidence="1 3">
    <name type="scientific">Cuscuta epithymum</name>
    <dbReference type="NCBI Taxonomy" id="186058"/>
    <lineage>
        <taxon>Eukaryota</taxon>
        <taxon>Viridiplantae</taxon>
        <taxon>Streptophyta</taxon>
        <taxon>Embryophyta</taxon>
        <taxon>Tracheophyta</taxon>
        <taxon>Spermatophyta</taxon>
        <taxon>Magnoliopsida</taxon>
        <taxon>eudicotyledons</taxon>
        <taxon>Gunneridae</taxon>
        <taxon>Pentapetalae</taxon>
        <taxon>asterids</taxon>
        <taxon>lamiids</taxon>
        <taxon>Solanales</taxon>
        <taxon>Convolvulaceae</taxon>
        <taxon>Cuscuteae</taxon>
        <taxon>Cuscuta</taxon>
        <taxon>Cuscuta subgen. Cuscuta</taxon>
    </lineage>
</organism>
<evidence type="ECO:0000313" key="3">
    <source>
        <dbReference type="Proteomes" id="UP001152523"/>
    </source>
</evidence>
<accession>A0AAV0DFC6</accession>